<feature type="non-terminal residue" evidence="2">
    <location>
        <position position="364"/>
    </location>
</feature>
<dbReference type="EMBL" id="JADBGQ010000009">
    <property type="protein sequence ID" value="KAG5378272.1"/>
    <property type="molecule type" value="Genomic_DNA"/>
</dbReference>
<reference evidence="2 3" key="1">
    <citation type="submission" date="2021-03" db="EMBL/GenBank/DDBJ databases">
        <authorList>
            <person name="King G.J."/>
            <person name="Bancroft I."/>
            <person name="Baten A."/>
            <person name="Bloomfield J."/>
            <person name="Borpatragohain P."/>
            <person name="He Z."/>
            <person name="Irish N."/>
            <person name="Irwin J."/>
            <person name="Liu K."/>
            <person name="Mauleon R.P."/>
            <person name="Moore J."/>
            <person name="Morris R."/>
            <person name="Ostergaard L."/>
            <person name="Wang B."/>
            <person name="Wells R."/>
        </authorList>
    </citation>
    <scope>NUCLEOTIDE SEQUENCE [LARGE SCALE GENOMIC DNA]</scope>
    <source>
        <strain evidence="2">R-o-18</strain>
        <tissue evidence="2">Leaf</tissue>
    </source>
</reference>
<evidence type="ECO:0000256" key="1">
    <source>
        <dbReference type="SAM" id="MobiDB-lite"/>
    </source>
</evidence>
<protein>
    <recommendedName>
        <fullName evidence="4">CCHC-type domain-containing protein</fullName>
    </recommendedName>
</protein>
<gene>
    <name evidence="2" type="primary">A07g502820.1_BraROA</name>
    <name evidence="2" type="ORF">IGI04_026114</name>
</gene>
<evidence type="ECO:0000313" key="3">
    <source>
        <dbReference type="Proteomes" id="UP000823674"/>
    </source>
</evidence>
<feature type="compositionally biased region" description="Basic and acidic residues" evidence="1">
    <location>
        <begin position="1"/>
        <end position="13"/>
    </location>
</feature>
<proteinExistence type="predicted"/>
<comment type="caution">
    <text evidence="2">The sequence shown here is derived from an EMBL/GenBank/DDBJ whole genome shotgun (WGS) entry which is preliminary data.</text>
</comment>
<evidence type="ECO:0008006" key="4">
    <source>
        <dbReference type="Google" id="ProtNLM"/>
    </source>
</evidence>
<evidence type="ECO:0000313" key="2">
    <source>
        <dbReference type="EMBL" id="KAG5378272.1"/>
    </source>
</evidence>
<feature type="region of interest" description="Disordered" evidence="1">
    <location>
        <begin position="1"/>
        <end position="23"/>
    </location>
</feature>
<dbReference type="Proteomes" id="UP000823674">
    <property type="component" value="Chromosome A07"/>
</dbReference>
<name>A0ABQ7KVC6_BRACM</name>
<keyword evidence="3" id="KW-1185">Reference proteome</keyword>
<accession>A0ABQ7KVC6</accession>
<sequence length="364" mass="41560">MVAFGARREKSCESSDSDVNTDSEDYQVMHNKWLNLKNENLRLQHDLVQSREQYEDLAEELAAGLSHFVHGSTSKIGAKEACLEVRRDVRQGVRQEVLQRAAVSNKPKVVHQCNNMKVRQEVLNHGCAAGTRKKTDRCINNCVRPNKKQHRMCYWLCGKVGHKKVDCFAREKSRNMAKKVNKTFIKPRRVEKVSLAKSGLLDEIKDETSEDGCSSVRSDLEVDQEASSLEPGHEVVCGTKGKEIEVHQEVMALGADGEGLMVKKKTHDGSLVLNKSWSKGSSTGASDRDAYAYLMGEKNMVWCTSRGGEKHIWYESFQVRNVVAIWLLNQKSVVLDRKRERLLEVFWVVLKQWLKYSTEERHKR</sequence>
<organism evidence="2 3">
    <name type="scientific">Brassica rapa subsp. trilocularis</name>
    <dbReference type="NCBI Taxonomy" id="1813537"/>
    <lineage>
        <taxon>Eukaryota</taxon>
        <taxon>Viridiplantae</taxon>
        <taxon>Streptophyta</taxon>
        <taxon>Embryophyta</taxon>
        <taxon>Tracheophyta</taxon>
        <taxon>Spermatophyta</taxon>
        <taxon>Magnoliopsida</taxon>
        <taxon>eudicotyledons</taxon>
        <taxon>Gunneridae</taxon>
        <taxon>Pentapetalae</taxon>
        <taxon>rosids</taxon>
        <taxon>malvids</taxon>
        <taxon>Brassicales</taxon>
        <taxon>Brassicaceae</taxon>
        <taxon>Brassiceae</taxon>
        <taxon>Brassica</taxon>
    </lineage>
</organism>